<evidence type="ECO:0000313" key="2">
    <source>
        <dbReference type="EMBL" id="PJG41044.1"/>
    </source>
</evidence>
<dbReference type="EMBL" id="NMVR01000004">
    <property type="protein sequence ID" value="PJG41044.1"/>
    <property type="molecule type" value="Genomic_DNA"/>
</dbReference>
<evidence type="ECO:0000259" key="1">
    <source>
        <dbReference type="Pfam" id="PF04448"/>
    </source>
</evidence>
<organism evidence="2 3">
    <name type="scientific">Enterobacter hormaechei</name>
    <dbReference type="NCBI Taxonomy" id="158836"/>
    <lineage>
        <taxon>Bacteria</taxon>
        <taxon>Pseudomonadati</taxon>
        <taxon>Pseudomonadota</taxon>
        <taxon>Gammaproteobacteria</taxon>
        <taxon>Enterobacterales</taxon>
        <taxon>Enterobacteriaceae</taxon>
        <taxon>Enterobacter</taxon>
        <taxon>Enterobacter cloacae complex</taxon>
    </lineage>
</organism>
<feature type="domain" description="DUF551" evidence="1">
    <location>
        <begin position="235"/>
        <end position="295"/>
    </location>
</feature>
<dbReference type="InterPro" id="IPR007539">
    <property type="entry name" value="DUF551"/>
</dbReference>
<dbReference type="RefSeq" id="WP_058655841.1">
    <property type="nucleotide sequence ID" value="NZ_CP129250.1"/>
</dbReference>
<dbReference type="Pfam" id="PF04448">
    <property type="entry name" value="DUF551"/>
    <property type="match status" value="1"/>
</dbReference>
<name>A0AAP8GPI8_9ENTR</name>
<protein>
    <submittedName>
        <fullName evidence="2">DUF551 domain-containing protein</fullName>
    </submittedName>
</protein>
<reference evidence="2 3" key="1">
    <citation type="submission" date="2017-07" db="EMBL/GenBank/DDBJ databases">
        <title>Draft genome sequence of Enterobacter cloacae ST128, a clinical strain coproducing KPC-2 and NDM-1 carbapenemases.</title>
        <authorList>
            <person name="Li X."/>
        </authorList>
    </citation>
    <scope>NUCLEOTIDE SEQUENCE [LARGE SCALE GENOMIC DNA]</scope>
    <source>
        <strain evidence="2 3">HBY</strain>
    </source>
</reference>
<dbReference type="Proteomes" id="UP000231328">
    <property type="component" value="Unassembled WGS sequence"/>
</dbReference>
<gene>
    <name evidence="2" type="ORF">CGZ54_03280</name>
</gene>
<evidence type="ECO:0000313" key="3">
    <source>
        <dbReference type="Proteomes" id="UP000231328"/>
    </source>
</evidence>
<sequence>MSNIDKHAVQAVADLKAGYTLGHADVAILNELARIALASLEARSRKLFTCGACGAEGLDEPLESKCHCCIDGAHWVESRVYTAPPAPESVPDGVLKSLLPDAEKSEFWFEHDGKILFEGVKFNNAVFDACRAAMLQGADGTLTNEGTIPVTQFKPVADMYGLTSPTGSETSFTFDAVEARDFIDGGWSCQEYVELGRFQEAMLQNGNSPAQSDCCPEQNYIAPAQDGDSPVIPDGWIPVSERMPGSQEWVIVFAKWDNQQVLCWDDVANRWTDFEDQSYYADMFTHWMPLPAAPQQEDIIC</sequence>
<accession>A0AAP8GPI8</accession>
<comment type="caution">
    <text evidence="2">The sequence shown here is derived from an EMBL/GenBank/DDBJ whole genome shotgun (WGS) entry which is preliminary data.</text>
</comment>
<proteinExistence type="predicted"/>
<dbReference type="AlphaFoldDB" id="A0AAP8GPI8"/>